<keyword evidence="5" id="KW-0966">Cell projection</keyword>
<dbReference type="KEGG" id="bvk:117238382"/>
<sequence>MAYKIRKQKIAVNYKVKEPISNFKIRVKIVQQRPLLAELLENEGDTRDSNFLKEEDRIFNWQEKVFSPFELSFYSEETNCLTECQKAYYRQIKEENIEGSHLYTYTQNDSYYLGDELLTKPYKTKLAIKNQTALPALQNRKPFPERYNKAVIDDAPDETRIRTNHYLYMERSTMYVMVDLSERDKILTRSDENTEIVLFTITYNELHKILTVNPDFTNDHYYTITNSSGIQFNYWLEHVSEKQSSLELQQQQNESRKEIKEHLMYKEAEVFHSFQLASSNVYKFFIKLDILSAHDFFFNGLCISYYVDLPEHWGTSQVDRLYGRTQRCNLKNNSAYFSYASEISLDFQSAAVLDANSILPSWPRLLLSVTSLDNWFRYRTEGYAVIPLPVLPGSYKFNIPTWRPTGSIINTLRRFFTGGTYELEDITHCSIPKGHEDKMLNKSYLNVTPSGYIKLNMNIIHQTHGSIKQDDHLNYFQRLSTDKLMTNIDNIFEQFKAARERMLQIKNLNI</sequence>
<dbReference type="InterPro" id="IPR010796">
    <property type="entry name" value="C2_B9-type_dom"/>
</dbReference>
<dbReference type="PANTHER" id="PTHR12968:SF4">
    <property type="entry name" value="TECTONIC-LIKE COMPLEX MEMBER MKS1"/>
    <property type="match status" value="1"/>
</dbReference>
<evidence type="ECO:0000256" key="3">
    <source>
        <dbReference type="ARBA" id="ARBA00022794"/>
    </source>
</evidence>
<dbReference type="GO" id="GO:0060271">
    <property type="term" value="P:cilium assembly"/>
    <property type="evidence" value="ECO:0007669"/>
    <property type="project" value="TreeGrafter"/>
</dbReference>
<dbReference type="CTD" id="54903"/>
<comment type="subcellular location">
    <subcellularLocation>
        <location evidence="1">Cytoplasm</location>
        <location evidence="1">Cytoskeleton</location>
        <location evidence="1">Cilium basal body</location>
    </subcellularLocation>
</comment>
<dbReference type="RefSeq" id="XP_033359138.1">
    <property type="nucleotide sequence ID" value="XM_033503247.1"/>
</dbReference>
<name>A0A6J3L0J5_9HYME</name>
<accession>A0A6J3L0J5</accession>
<dbReference type="GO" id="GO:0036038">
    <property type="term" value="C:MKS complex"/>
    <property type="evidence" value="ECO:0007669"/>
    <property type="project" value="TreeGrafter"/>
</dbReference>
<gene>
    <name evidence="7" type="primary">LOC117238382</name>
</gene>
<organism evidence="6 7">
    <name type="scientific">Bombus vosnesenskii</name>
    <dbReference type="NCBI Taxonomy" id="207650"/>
    <lineage>
        <taxon>Eukaryota</taxon>
        <taxon>Metazoa</taxon>
        <taxon>Ecdysozoa</taxon>
        <taxon>Arthropoda</taxon>
        <taxon>Hexapoda</taxon>
        <taxon>Insecta</taxon>
        <taxon>Pterygota</taxon>
        <taxon>Neoptera</taxon>
        <taxon>Endopterygota</taxon>
        <taxon>Hymenoptera</taxon>
        <taxon>Apocrita</taxon>
        <taxon>Aculeata</taxon>
        <taxon>Apoidea</taxon>
        <taxon>Anthophila</taxon>
        <taxon>Apidae</taxon>
        <taxon>Bombus</taxon>
        <taxon>Pyrobombus</taxon>
    </lineage>
</organism>
<dbReference type="Pfam" id="PF07162">
    <property type="entry name" value="B9-C2"/>
    <property type="match status" value="1"/>
</dbReference>
<keyword evidence="3" id="KW-0970">Cilium biogenesis/degradation</keyword>
<dbReference type="Proteomes" id="UP000504631">
    <property type="component" value="Unplaced"/>
</dbReference>
<evidence type="ECO:0000256" key="5">
    <source>
        <dbReference type="ARBA" id="ARBA00023273"/>
    </source>
</evidence>
<evidence type="ECO:0000256" key="1">
    <source>
        <dbReference type="ARBA" id="ARBA00004120"/>
    </source>
</evidence>
<evidence type="ECO:0000256" key="4">
    <source>
        <dbReference type="ARBA" id="ARBA00023212"/>
    </source>
</evidence>
<proteinExistence type="predicted"/>
<dbReference type="GeneID" id="117238382"/>
<dbReference type="AlphaFoldDB" id="A0A6J3L0J5"/>
<reference evidence="7" key="1">
    <citation type="submission" date="2025-08" db="UniProtKB">
        <authorList>
            <consortium name="RefSeq"/>
        </authorList>
    </citation>
    <scope>IDENTIFICATION</scope>
    <source>
        <tissue evidence="7">Muscle</tissue>
    </source>
</reference>
<dbReference type="PROSITE" id="PS51381">
    <property type="entry name" value="C2_B9"/>
    <property type="match status" value="1"/>
</dbReference>
<evidence type="ECO:0000313" key="7">
    <source>
        <dbReference type="RefSeq" id="XP_033359138.1"/>
    </source>
</evidence>
<evidence type="ECO:0000256" key="2">
    <source>
        <dbReference type="ARBA" id="ARBA00022490"/>
    </source>
</evidence>
<protein>
    <submittedName>
        <fullName evidence="7">Meckel syndrome type 1 protein</fullName>
    </submittedName>
</protein>
<evidence type="ECO:0000313" key="6">
    <source>
        <dbReference type="Proteomes" id="UP000504631"/>
    </source>
</evidence>
<keyword evidence="6" id="KW-1185">Reference proteome</keyword>
<dbReference type="PANTHER" id="PTHR12968">
    <property type="entry name" value="B9 DOMAIN-CONTAINING"/>
    <property type="match status" value="1"/>
</dbReference>
<keyword evidence="4" id="KW-0206">Cytoskeleton</keyword>
<keyword evidence="2" id="KW-0963">Cytoplasm</keyword>